<dbReference type="PANTHER" id="PTHR43157">
    <property type="entry name" value="PHOSPHATIDYLINOSITOL-GLYCAN BIOSYNTHESIS CLASS F PROTEIN-RELATED"/>
    <property type="match status" value="1"/>
</dbReference>
<dbReference type="AlphaFoldDB" id="A0A1Q9F3T1"/>
<keyword evidence="1" id="KW-0560">Oxidoreductase</keyword>
<dbReference type="OMA" id="SHFHGKN"/>
<organism evidence="2 3">
    <name type="scientific">Symbiodinium microadriaticum</name>
    <name type="common">Dinoflagellate</name>
    <name type="synonym">Zooxanthella microadriatica</name>
    <dbReference type="NCBI Taxonomy" id="2951"/>
    <lineage>
        <taxon>Eukaryota</taxon>
        <taxon>Sar</taxon>
        <taxon>Alveolata</taxon>
        <taxon>Dinophyceae</taxon>
        <taxon>Suessiales</taxon>
        <taxon>Symbiodiniaceae</taxon>
        <taxon>Symbiodinium</taxon>
    </lineage>
</organism>
<protein>
    <submittedName>
        <fullName evidence="2">Short-chain dehydrogenase TIC 32, chloroplastic</fullName>
    </submittedName>
</protein>
<evidence type="ECO:0000256" key="1">
    <source>
        <dbReference type="ARBA" id="ARBA00023002"/>
    </source>
</evidence>
<name>A0A1Q9F3T1_SYMMI</name>
<dbReference type="InterPro" id="IPR036291">
    <property type="entry name" value="NAD(P)-bd_dom_sf"/>
</dbReference>
<comment type="caution">
    <text evidence="2">The sequence shown here is derived from an EMBL/GenBank/DDBJ whole genome shotgun (WGS) entry which is preliminary data.</text>
</comment>
<dbReference type="EMBL" id="LSRX01000016">
    <property type="protein sequence ID" value="OLQ14338.1"/>
    <property type="molecule type" value="Genomic_DNA"/>
</dbReference>
<dbReference type="SUPFAM" id="SSF51735">
    <property type="entry name" value="NAD(P)-binding Rossmann-fold domains"/>
    <property type="match status" value="1"/>
</dbReference>
<dbReference type="PRINTS" id="PR00081">
    <property type="entry name" value="GDHRDH"/>
</dbReference>
<evidence type="ECO:0000313" key="3">
    <source>
        <dbReference type="Proteomes" id="UP000186817"/>
    </source>
</evidence>
<sequence length="388" mass="41509">MARVVRSTAFRRTCTRRGAVAVAAAAWAAFAASSRSPGDRAFFSIFGGAMKPAGKQIPPAEVVGAALRSADGPNKQSTAWEVLDTTRLPNQTALVTGANSGIGYYTALALAYGGAQVLLACRDPKRGEAAKKAMEEALQDAGRPAPTIEVVELDLSSLSSVRMFTTTFLKEGRPLHLLCLNAGVMAIPKFETSRDGFEMQFATNHLGHFALTRALATRIAESAPARVVTLASEAHRAPNQAYDLSDWPPSAAKYGDWRAYQQSKLANILFAREFSKRVALIPGGDLVSSNAVHPGVISTPLGRQQVLKGKVLLGVFQDRDEVQGAATSVFCLTAPQVEGVTGEYFRDCAATEPSEFATDAEAGRRLWELSEELLVKEGFFVRDAGEEG</sequence>
<keyword evidence="3" id="KW-1185">Reference proteome</keyword>
<evidence type="ECO:0000313" key="2">
    <source>
        <dbReference type="EMBL" id="OLQ14338.1"/>
    </source>
</evidence>
<dbReference type="PANTHER" id="PTHR43157:SF31">
    <property type="entry name" value="PHOSPHATIDYLINOSITOL-GLYCAN BIOSYNTHESIS CLASS F PROTEIN"/>
    <property type="match status" value="1"/>
</dbReference>
<dbReference type="GO" id="GO:0016491">
    <property type="term" value="F:oxidoreductase activity"/>
    <property type="evidence" value="ECO:0007669"/>
    <property type="project" value="UniProtKB-KW"/>
</dbReference>
<dbReference type="Proteomes" id="UP000186817">
    <property type="component" value="Unassembled WGS sequence"/>
</dbReference>
<dbReference type="Pfam" id="PF00106">
    <property type="entry name" value="adh_short"/>
    <property type="match status" value="1"/>
</dbReference>
<accession>A0A1Q9F3T1</accession>
<dbReference type="OrthoDB" id="1274115at2759"/>
<dbReference type="CDD" id="cd05327">
    <property type="entry name" value="retinol-DH_like_SDR_c_like"/>
    <property type="match status" value="1"/>
</dbReference>
<gene>
    <name evidence="2" type="primary">TIC32</name>
    <name evidence="2" type="ORF">AK812_SmicGene1567</name>
</gene>
<reference evidence="2 3" key="1">
    <citation type="submission" date="2016-02" db="EMBL/GenBank/DDBJ databases">
        <title>Genome analysis of coral dinoflagellate symbionts highlights evolutionary adaptations to a symbiotic lifestyle.</title>
        <authorList>
            <person name="Aranda M."/>
            <person name="Li Y."/>
            <person name="Liew Y.J."/>
            <person name="Baumgarten S."/>
            <person name="Simakov O."/>
            <person name="Wilson M."/>
            <person name="Piel J."/>
            <person name="Ashoor H."/>
            <person name="Bougouffa S."/>
            <person name="Bajic V.B."/>
            <person name="Ryu T."/>
            <person name="Ravasi T."/>
            <person name="Bayer T."/>
            <person name="Micklem G."/>
            <person name="Kim H."/>
            <person name="Bhak J."/>
            <person name="Lajeunesse T.C."/>
            <person name="Voolstra C.R."/>
        </authorList>
    </citation>
    <scope>NUCLEOTIDE SEQUENCE [LARGE SCALE GENOMIC DNA]</scope>
    <source>
        <strain evidence="2 3">CCMP2467</strain>
    </source>
</reference>
<dbReference type="Gene3D" id="3.40.50.720">
    <property type="entry name" value="NAD(P)-binding Rossmann-like Domain"/>
    <property type="match status" value="1"/>
</dbReference>
<dbReference type="InterPro" id="IPR002347">
    <property type="entry name" value="SDR_fam"/>
</dbReference>
<proteinExistence type="predicted"/>